<evidence type="ECO:0000256" key="5">
    <source>
        <dbReference type="ARBA" id="ARBA00022741"/>
    </source>
</evidence>
<name>A0A4V1M0E5_9BACT</name>
<evidence type="ECO:0000256" key="6">
    <source>
        <dbReference type="ARBA" id="ARBA00022777"/>
    </source>
</evidence>
<accession>A0A4V1M0E5</accession>
<dbReference type="PRINTS" id="PR00344">
    <property type="entry name" value="BCTRLSENSOR"/>
</dbReference>
<dbReference type="RefSeq" id="WP_129087376.1">
    <property type="nucleotide sequence ID" value="NZ_CP053836.1"/>
</dbReference>
<comment type="caution">
    <text evidence="11">The sequence shown here is derived from an EMBL/GenBank/DDBJ whole genome shotgun (WGS) entry which is preliminary data.</text>
</comment>
<feature type="domain" description="Histidine kinase" evidence="10">
    <location>
        <begin position="51"/>
        <end position="266"/>
    </location>
</feature>
<dbReference type="GO" id="GO:0000155">
    <property type="term" value="F:phosphorelay sensor kinase activity"/>
    <property type="evidence" value="ECO:0007669"/>
    <property type="project" value="InterPro"/>
</dbReference>
<dbReference type="InterPro" id="IPR005467">
    <property type="entry name" value="His_kinase_dom"/>
</dbReference>
<evidence type="ECO:0000256" key="9">
    <source>
        <dbReference type="SAM" id="Coils"/>
    </source>
</evidence>
<comment type="catalytic activity">
    <reaction evidence="1">
        <text>ATP + protein L-histidine = ADP + protein N-phospho-L-histidine.</text>
        <dbReference type="EC" id="2.7.13.3"/>
    </reaction>
</comment>
<keyword evidence="4" id="KW-0808">Transferase</keyword>
<evidence type="ECO:0000313" key="12">
    <source>
        <dbReference type="Proteomes" id="UP000289758"/>
    </source>
</evidence>
<dbReference type="Pfam" id="PF02518">
    <property type="entry name" value="HATPase_c"/>
    <property type="match status" value="1"/>
</dbReference>
<dbReference type="Gene3D" id="3.30.565.10">
    <property type="entry name" value="Histidine kinase-like ATPase, C-terminal domain"/>
    <property type="match status" value="1"/>
</dbReference>
<dbReference type="PANTHER" id="PTHR43065:SF10">
    <property type="entry name" value="PEROXIDE STRESS-ACTIVATED HISTIDINE KINASE MAK3"/>
    <property type="match status" value="1"/>
</dbReference>
<evidence type="ECO:0000256" key="3">
    <source>
        <dbReference type="ARBA" id="ARBA00022553"/>
    </source>
</evidence>
<dbReference type="SMART" id="SM00387">
    <property type="entry name" value="HATPase_c"/>
    <property type="match status" value="1"/>
</dbReference>
<dbReference type="InterPro" id="IPR004358">
    <property type="entry name" value="Sig_transdc_His_kin-like_C"/>
</dbReference>
<keyword evidence="6 11" id="KW-0418">Kinase</keyword>
<keyword evidence="7" id="KW-0067">ATP-binding</keyword>
<evidence type="ECO:0000259" key="10">
    <source>
        <dbReference type="PROSITE" id="PS50109"/>
    </source>
</evidence>
<evidence type="ECO:0000256" key="8">
    <source>
        <dbReference type="ARBA" id="ARBA00023012"/>
    </source>
</evidence>
<evidence type="ECO:0000256" key="4">
    <source>
        <dbReference type="ARBA" id="ARBA00022679"/>
    </source>
</evidence>
<dbReference type="SUPFAM" id="SSF47384">
    <property type="entry name" value="Homodimeric domain of signal transducing histidine kinase"/>
    <property type="match status" value="1"/>
</dbReference>
<dbReference type="Gene3D" id="1.10.287.130">
    <property type="match status" value="1"/>
</dbReference>
<feature type="coiled-coil region" evidence="9">
    <location>
        <begin position="1"/>
        <end position="28"/>
    </location>
</feature>
<dbReference type="EMBL" id="PDKK01000007">
    <property type="protein sequence ID" value="RXK05142.1"/>
    <property type="molecule type" value="Genomic_DNA"/>
</dbReference>
<evidence type="ECO:0000256" key="1">
    <source>
        <dbReference type="ARBA" id="ARBA00000085"/>
    </source>
</evidence>
<keyword evidence="12" id="KW-1185">Reference proteome</keyword>
<proteinExistence type="predicted"/>
<evidence type="ECO:0000313" key="11">
    <source>
        <dbReference type="EMBL" id="RXK05142.1"/>
    </source>
</evidence>
<evidence type="ECO:0000256" key="7">
    <source>
        <dbReference type="ARBA" id="ARBA00022840"/>
    </source>
</evidence>
<dbReference type="OrthoDB" id="9805967at2"/>
<protein>
    <recommendedName>
        <fullName evidence="2">histidine kinase</fullName>
        <ecNumber evidence="2">2.7.13.3</ecNumber>
    </recommendedName>
</protein>
<keyword evidence="5" id="KW-0547">Nucleotide-binding</keyword>
<dbReference type="PANTHER" id="PTHR43065">
    <property type="entry name" value="SENSOR HISTIDINE KINASE"/>
    <property type="match status" value="1"/>
</dbReference>
<evidence type="ECO:0000256" key="2">
    <source>
        <dbReference type="ARBA" id="ARBA00012438"/>
    </source>
</evidence>
<dbReference type="SUPFAM" id="SSF55874">
    <property type="entry name" value="ATPase domain of HSP90 chaperone/DNA topoisomerase II/histidine kinase"/>
    <property type="match status" value="1"/>
</dbReference>
<dbReference type="EC" id="2.7.13.3" evidence="2"/>
<keyword evidence="9" id="KW-0175">Coiled coil</keyword>
<sequence>MKSLEEENLLLKEEIKTLKEKISKEIETNYRKDKLLFQQNKMASMGEMLGNITHQWRQPLMELSSVTMELQAKIELLGGVSNEEILEAIKKSNELTKFMSQTIDDFRNFFVKDREKIELKVSEQISAAINIINSSFKRNNIKVEIIVAKNSKIHGFRNEYCQVLINILSNARQELVSRNIKEPKIIIRIFEKDEYSIVEIEDNAGGIKVEPINKIFEPFFTKDKANGTGMGLFMSKLIVEDNMQGKLLVKNVEKGAKFIIAIPKSN</sequence>
<dbReference type="PROSITE" id="PS50109">
    <property type="entry name" value="HIS_KIN"/>
    <property type="match status" value="1"/>
</dbReference>
<dbReference type="InterPro" id="IPR036097">
    <property type="entry name" value="HisK_dim/P_sf"/>
</dbReference>
<organism evidence="11 12">
    <name type="scientific">Halarcobacter ebronensis</name>
    <dbReference type="NCBI Taxonomy" id="1462615"/>
    <lineage>
        <taxon>Bacteria</taxon>
        <taxon>Pseudomonadati</taxon>
        <taxon>Campylobacterota</taxon>
        <taxon>Epsilonproteobacteria</taxon>
        <taxon>Campylobacterales</taxon>
        <taxon>Arcobacteraceae</taxon>
        <taxon>Halarcobacter</taxon>
    </lineage>
</organism>
<keyword evidence="3" id="KW-0597">Phosphoprotein</keyword>
<dbReference type="InterPro" id="IPR036890">
    <property type="entry name" value="HATPase_C_sf"/>
</dbReference>
<dbReference type="AlphaFoldDB" id="A0A4V1M0E5"/>
<gene>
    <name evidence="11" type="ORF">CRV07_08995</name>
</gene>
<reference evidence="11 12" key="1">
    <citation type="submission" date="2017-10" db="EMBL/GenBank/DDBJ databases">
        <title>Genomics of the genus Arcobacter.</title>
        <authorList>
            <person name="Perez-Cataluna A."/>
            <person name="Figueras M.J."/>
        </authorList>
    </citation>
    <scope>NUCLEOTIDE SEQUENCE [LARGE SCALE GENOMIC DNA]</scope>
    <source>
        <strain evidence="11 12">CECT 8441</strain>
    </source>
</reference>
<dbReference type="InterPro" id="IPR003594">
    <property type="entry name" value="HATPase_dom"/>
</dbReference>
<dbReference type="GO" id="GO:0005524">
    <property type="term" value="F:ATP binding"/>
    <property type="evidence" value="ECO:0007669"/>
    <property type="project" value="UniProtKB-KW"/>
</dbReference>
<keyword evidence="8" id="KW-0902">Two-component regulatory system</keyword>
<dbReference type="Proteomes" id="UP000289758">
    <property type="component" value="Unassembled WGS sequence"/>
</dbReference>